<feature type="transmembrane region" description="Helical" evidence="2">
    <location>
        <begin position="216"/>
        <end position="235"/>
    </location>
</feature>
<reference evidence="3" key="1">
    <citation type="journal article" date="2020" name="Stud. Mycol.">
        <title>101 Dothideomycetes genomes: a test case for predicting lifestyles and emergence of pathogens.</title>
        <authorList>
            <person name="Haridas S."/>
            <person name="Albert R."/>
            <person name="Binder M."/>
            <person name="Bloem J."/>
            <person name="Labutti K."/>
            <person name="Salamov A."/>
            <person name="Andreopoulos B."/>
            <person name="Baker S."/>
            <person name="Barry K."/>
            <person name="Bills G."/>
            <person name="Bluhm B."/>
            <person name="Cannon C."/>
            <person name="Castanera R."/>
            <person name="Culley D."/>
            <person name="Daum C."/>
            <person name="Ezra D."/>
            <person name="Gonzalez J."/>
            <person name="Henrissat B."/>
            <person name="Kuo A."/>
            <person name="Liang C."/>
            <person name="Lipzen A."/>
            <person name="Lutzoni F."/>
            <person name="Magnuson J."/>
            <person name="Mondo S."/>
            <person name="Nolan M."/>
            <person name="Ohm R."/>
            <person name="Pangilinan J."/>
            <person name="Park H.-J."/>
            <person name="Ramirez L."/>
            <person name="Alfaro M."/>
            <person name="Sun H."/>
            <person name="Tritt A."/>
            <person name="Yoshinaga Y."/>
            <person name="Zwiers L.-H."/>
            <person name="Turgeon B."/>
            <person name="Goodwin S."/>
            <person name="Spatafora J."/>
            <person name="Crous P."/>
            <person name="Grigoriev I."/>
        </authorList>
    </citation>
    <scope>NUCLEOTIDE SEQUENCE</scope>
    <source>
        <strain evidence="3">CBS 113979</strain>
    </source>
</reference>
<proteinExistence type="predicted"/>
<dbReference type="OrthoDB" id="2589563at2759"/>
<dbReference type="AlphaFoldDB" id="A0A6G1HGQ8"/>
<feature type="region of interest" description="Disordered" evidence="1">
    <location>
        <begin position="1"/>
        <end position="90"/>
    </location>
</feature>
<name>A0A6G1HGQ8_9PEZI</name>
<keyword evidence="2" id="KW-0812">Transmembrane</keyword>
<gene>
    <name evidence="3" type="ORF">K402DRAFT_320840</name>
</gene>
<dbReference type="EMBL" id="ML977137">
    <property type="protein sequence ID" value="KAF1992421.1"/>
    <property type="molecule type" value="Genomic_DNA"/>
</dbReference>
<keyword evidence="2" id="KW-0472">Membrane</keyword>
<dbReference type="InterPro" id="IPR037737">
    <property type="entry name" value="Srf1"/>
</dbReference>
<evidence type="ECO:0000256" key="2">
    <source>
        <dbReference type="SAM" id="Phobius"/>
    </source>
</evidence>
<evidence type="ECO:0000313" key="3">
    <source>
        <dbReference type="EMBL" id="KAF1992421.1"/>
    </source>
</evidence>
<dbReference type="PANTHER" id="PTHR36819:SF1">
    <property type="entry name" value="REGULATOR OF PHOSPHOLIPASE D SRF1"/>
    <property type="match status" value="1"/>
</dbReference>
<dbReference type="PANTHER" id="PTHR36819">
    <property type="entry name" value="REGULATOR OF PHOSPHOLIPASE D SRF1"/>
    <property type="match status" value="1"/>
</dbReference>
<evidence type="ECO:0000313" key="4">
    <source>
        <dbReference type="Proteomes" id="UP000800041"/>
    </source>
</evidence>
<keyword evidence="4" id="KW-1185">Reference proteome</keyword>
<evidence type="ECO:0000256" key="1">
    <source>
        <dbReference type="SAM" id="MobiDB-lite"/>
    </source>
</evidence>
<protein>
    <submittedName>
        <fullName evidence="3">Uncharacterized protein</fullName>
    </submittedName>
</protein>
<sequence>MEHVRAQPRTTPPPSPPYHPVVNPLLAWGRPPSAEPNDEESAQDDSSLLSRPADAHQACHNYLPKPKHNAPKGRQFDHLRSNEPNTLSTPNHASALRWQHFASSSVPPRNPADPISEIVTPEWMEENLPDLNSPWNPIALRDSFTSTQQLEGNPALWIFTASAHKRQWDALYRTLMRSAYVPLGIRLTVLTMSVLALGLAGSIFHRTSRNGCNSGSSTYMALIVDVVGIVYTVYITIDEYFARPLGQRKARAKMRLLFLDLFFIVFMAANLSIAFEALTDETWACRDGIDTDGPGGGTTCPFNDDICSRQKGLVGTLVIAIVAWIGTFCVSTMRLLDKTISREGG</sequence>
<feature type="compositionally biased region" description="Pro residues" evidence="1">
    <location>
        <begin position="10"/>
        <end position="19"/>
    </location>
</feature>
<dbReference type="Proteomes" id="UP000800041">
    <property type="component" value="Unassembled WGS sequence"/>
</dbReference>
<accession>A0A6G1HGQ8</accession>
<keyword evidence="2" id="KW-1133">Transmembrane helix</keyword>
<organism evidence="3 4">
    <name type="scientific">Aulographum hederae CBS 113979</name>
    <dbReference type="NCBI Taxonomy" id="1176131"/>
    <lineage>
        <taxon>Eukaryota</taxon>
        <taxon>Fungi</taxon>
        <taxon>Dikarya</taxon>
        <taxon>Ascomycota</taxon>
        <taxon>Pezizomycotina</taxon>
        <taxon>Dothideomycetes</taxon>
        <taxon>Pleosporomycetidae</taxon>
        <taxon>Aulographales</taxon>
        <taxon>Aulographaceae</taxon>
    </lineage>
</organism>
<feature type="transmembrane region" description="Helical" evidence="2">
    <location>
        <begin position="313"/>
        <end position="336"/>
    </location>
</feature>
<feature type="transmembrane region" description="Helical" evidence="2">
    <location>
        <begin position="183"/>
        <end position="204"/>
    </location>
</feature>
<feature type="transmembrane region" description="Helical" evidence="2">
    <location>
        <begin position="256"/>
        <end position="275"/>
    </location>
</feature>
<dbReference type="GO" id="GO:0000324">
    <property type="term" value="C:fungal-type vacuole"/>
    <property type="evidence" value="ECO:0007669"/>
    <property type="project" value="TreeGrafter"/>
</dbReference>
<dbReference type="GO" id="GO:0071944">
    <property type="term" value="C:cell periphery"/>
    <property type="evidence" value="ECO:0007669"/>
    <property type="project" value="TreeGrafter"/>
</dbReference>